<dbReference type="GO" id="GO:0003677">
    <property type="term" value="F:DNA binding"/>
    <property type="evidence" value="ECO:0007669"/>
    <property type="project" value="InterPro"/>
</dbReference>
<dbReference type="InterPro" id="IPR000792">
    <property type="entry name" value="Tscrpt_reg_LuxR_C"/>
</dbReference>
<gene>
    <name evidence="4" type="ORF">A9W98_35460</name>
</gene>
<evidence type="ECO:0000313" key="5">
    <source>
        <dbReference type="Proteomes" id="UP000093757"/>
    </source>
</evidence>
<reference evidence="4 5" key="1">
    <citation type="submission" date="2016-06" db="EMBL/GenBank/DDBJ databases">
        <authorList>
            <person name="Kjaerup R.B."/>
            <person name="Dalgaard T.S."/>
            <person name="Juul-Madsen H.R."/>
        </authorList>
    </citation>
    <scope>NUCLEOTIDE SEQUENCE [LARGE SCALE GENOMIC DNA]</scope>
    <source>
        <strain evidence="4 5">1245752.6</strain>
    </source>
</reference>
<dbReference type="InterPro" id="IPR027417">
    <property type="entry name" value="P-loop_NTPase"/>
</dbReference>
<organism evidence="4 5">
    <name type="scientific">Mycobacterium gordonae</name>
    <dbReference type="NCBI Taxonomy" id="1778"/>
    <lineage>
        <taxon>Bacteria</taxon>
        <taxon>Bacillati</taxon>
        <taxon>Actinomycetota</taxon>
        <taxon>Actinomycetes</taxon>
        <taxon>Mycobacteriales</taxon>
        <taxon>Mycobacteriaceae</taxon>
        <taxon>Mycobacterium</taxon>
    </lineage>
</organism>
<feature type="domain" description="HTH luxR-type" evidence="3">
    <location>
        <begin position="853"/>
        <end position="918"/>
    </location>
</feature>
<dbReference type="PANTHER" id="PTHR16305:SF35">
    <property type="entry name" value="TRANSCRIPTIONAL ACTIVATOR DOMAIN"/>
    <property type="match status" value="1"/>
</dbReference>
<dbReference type="InterPro" id="IPR041664">
    <property type="entry name" value="AAA_16"/>
</dbReference>
<dbReference type="InterPro" id="IPR011990">
    <property type="entry name" value="TPR-like_helical_dom_sf"/>
</dbReference>
<dbReference type="SMART" id="SM00421">
    <property type="entry name" value="HTH_LUXR"/>
    <property type="match status" value="1"/>
</dbReference>
<dbReference type="SUPFAM" id="SSF52540">
    <property type="entry name" value="P-loop containing nucleoside triphosphate hydrolases"/>
    <property type="match status" value="1"/>
</dbReference>
<keyword evidence="1" id="KW-0547">Nucleotide-binding</keyword>
<comment type="caution">
    <text evidence="4">The sequence shown here is derived from an EMBL/GenBank/DDBJ whole genome shotgun (WGS) entry which is preliminary data.</text>
</comment>
<dbReference type="EMBL" id="MAEM01000519">
    <property type="protein sequence ID" value="OBR98456.1"/>
    <property type="molecule type" value="Genomic_DNA"/>
</dbReference>
<proteinExistence type="predicted"/>
<dbReference type="Gene3D" id="1.25.40.10">
    <property type="entry name" value="Tetratricopeptide repeat domain"/>
    <property type="match status" value="1"/>
</dbReference>
<dbReference type="SUPFAM" id="SSF48452">
    <property type="entry name" value="TPR-like"/>
    <property type="match status" value="1"/>
</dbReference>
<evidence type="ECO:0000256" key="2">
    <source>
        <dbReference type="ARBA" id="ARBA00022840"/>
    </source>
</evidence>
<dbReference type="Proteomes" id="UP000093757">
    <property type="component" value="Unassembled WGS sequence"/>
</dbReference>
<dbReference type="Pfam" id="PF00196">
    <property type="entry name" value="GerE"/>
    <property type="match status" value="1"/>
</dbReference>
<name>A0A1A6B7Y3_MYCGO</name>
<evidence type="ECO:0000259" key="3">
    <source>
        <dbReference type="PROSITE" id="PS50043"/>
    </source>
</evidence>
<protein>
    <recommendedName>
        <fullName evidence="3">HTH luxR-type domain-containing protein</fullName>
    </recommendedName>
</protein>
<evidence type="ECO:0000256" key="1">
    <source>
        <dbReference type="ARBA" id="ARBA00022741"/>
    </source>
</evidence>
<dbReference type="PRINTS" id="PR00038">
    <property type="entry name" value="HTHLUXR"/>
</dbReference>
<keyword evidence="2" id="KW-0067">ATP-binding</keyword>
<dbReference type="InterPro" id="IPR016032">
    <property type="entry name" value="Sig_transdc_resp-reg_C-effctor"/>
</dbReference>
<dbReference type="SUPFAM" id="SSF46894">
    <property type="entry name" value="C-terminal effector domain of the bipartite response regulators"/>
    <property type="match status" value="1"/>
</dbReference>
<dbReference type="CDD" id="cd06170">
    <property type="entry name" value="LuxR_C_like"/>
    <property type="match status" value="1"/>
</dbReference>
<dbReference type="GO" id="GO:0006355">
    <property type="term" value="P:regulation of DNA-templated transcription"/>
    <property type="evidence" value="ECO:0007669"/>
    <property type="project" value="InterPro"/>
</dbReference>
<dbReference type="Gene3D" id="1.10.10.10">
    <property type="entry name" value="Winged helix-like DNA-binding domain superfamily/Winged helix DNA-binding domain"/>
    <property type="match status" value="1"/>
</dbReference>
<accession>A0A1A6B7Y3</accession>
<dbReference type="InterPro" id="IPR036388">
    <property type="entry name" value="WH-like_DNA-bd_sf"/>
</dbReference>
<dbReference type="GO" id="GO:0004016">
    <property type="term" value="F:adenylate cyclase activity"/>
    <property type="evidence" value="ECO:0007669"/>
    <property type="project" value="TreeGrafter"/>
</dbReference>
<dbReference type="AlphaFoldDB" id="A0A1A6B7Y3"/>
<dbReference type="Pfam" id="PF13191">
    <property type="entry name" value="AAA_16"/>
    <property type="match status" value="1"/>
</dbReference>
<dbReference type="GO" id="GO:0005737">
    <property type="term" value="C:cytoplasm"/>
    <property type="evidence" value="ECO:0007669"/>
    <property type="project" value="TreeGrafter"/>
</dbReference>
<dbReference type="GO" id="GO:0005524">
    <property type="term" value="F:ATP binding"/>
    <property type="evidence" value="ECO:0007669"/>
    <property type="project" value="UniProtKB-KW"/>
</dbReference>
<dbReference type="PANTHER" id="PTHR16305">
    <property type="entry name" value="TESTICULAR SOLUBLE ADENYLYL CYCLASE"/>
    <property type="match status" value="1"/>
</dbReference>
<evidence type="ECO:0000313" key="4">
    <source>
        <dbReference type="EMBL" id="OBR98456.1"/>
    </source>
</evidence>
<sequence>MTPLIARQAELTALEEAFDDARRGMGQVCLVAGETGIGKTRLARELTLRAQQSGCAVLWGGCSELEPALPYLPFNEAIDTYLATADAAHLRRQIGPAAGAVGAIVPQLSNGAPLPNDLSDAAARLQLFEGVLAVIRAVAGQSGALMVIDDLHFADASTRALVDFVARRTVGLPLLLVVTYRSDEVSAAHPLRAMFDVWRRAALASATDLEPLAYRDVRRLVCARLGVDHVSSALVDMLVQRSEGVPFAVEEMLDAAISSGHAFQLDGVWQCSQLSGLHLPVTLALGILQRLDRLEPEHQSVITAAAVLGSAFDPQLLSELTELPAKVVSAALKAATAAQLVECDATDPSRLRFRHILTHEAVRDAVPSWEATNLHSRAADVLAAATSPAPIIDRARHLLAAGREGEAAPLCAQAAGMSARAGAFAEAAMLYERALSSDVDPAERGRLLCEQGRMLLASGDPAAAIAPLQEGVDLLEPAAHTSTAKLLMVLGSVHLALGQQLAALDAFERAQVVLETAPPGPDLALVYARLAMWHNCNLDGETGLAFADRALVLADEFDADQGRAAALICRGAALCALGRRDEGIAVIERGTAEAMRLRLPEDFGASVIICALQKGLAMRAGELSTMANLVRVHARSLNVGPGPEVLAALIEAIASRSMGDVGRTEKAALTLLEGSAAVPTGLSSFLGREFLAWVRLQQGRLCEAEALLQDLAPREGWWHHVCGPTRVELAAATGKDPQTSANVARALLARAPALARDPFVVRSVVPALLAAGAEAEAERCLRGALGPSRHPLAVGAAADLAAYRGDLDGAAALYGEAAEGASAAGYHQFAARYRKRLDEASDAPHVPAPVSTSRLVGQSLSCRELELLALLAHGQTDQQIAETLFISLRTVRSHLDRIRDKTGRRRRPGLTLLAIELGLLEKQNVNGADAAGLVSAR</sequence>
<dbReference type="Gene3D" id="3.40.50.300">
    <property type="entry name" value="P-loop containing nucleotide triphosphate hydrolases"/>
    <property type="match status" value="1"/>
</dbReference>
<dbReference type="PROSITE" id="PS50043">
    <property type="entry name" value="HTH_LUXR_2"/>
    <property type="match status" value="1"/>
</dbReference>